<evidence type="ECO:0000313" key="5">
    <source>
        <dbReference type="Proteomes" id="UP000433876"/>
    </source>
</evidence>
<name>A0A8S8ZF28_SORMA</name>
<proteinExistence type="predicted"/>
<dbReference type="Pfam" id="PF23584">
    <property type="entry name" value="DUF7136"/>
    <property type="match status" value="1"/>
</dbReference>
<dbReference type="EMBL" id="NMPR01000167">
    <property type="protein sequence ID" value="KAA8628703.1"/>
    <property type="molecule type" value="Genomic_DNA"/>
</dbReference>
<reference evidence="4 5" key="1">
    <citation type="submission" date="2017-07" db="EMBL/GenBank/DDBJ databases">
        <title>Genome sequence of the Sordaria macrospora wild type strain R19027.</title>
        <authorList>
            <person name="Nowrousian M."/>
            <person name="Teichert I."/>
            <person name="Kueck U."/>
        </authorList>
    </citation>
    <scope>NUCLEOTIDE SEQUENCE [LARGE SCALE GENOMIC DNA]</scope>
    <source>
        <strain evidence="4 5">R19027</strain>
        <tissue evidence="4">Mycelium</tissue>
    </source>
</reference>
<dbReference type="VEuPathDB" id="FungiDB:SMAC_09585"/>
<comment type="caution">
    <text evidence="4">The sequence shown here is derived from an EMBL/GenBank/DDBJ whole genome shotgun (WGS) entry which is preliminary data.</text>
</comment>
<accession>A0A8S8ZF28</accession>
<dbReference type="InterPro" id="IPR055560">
    <property type="entry name" value="DUF7136"/>
</dbReference>
<evidence type="ECO:0000256" key="2">
    <source>
        <dbReference type="SAM" id="SignalP"/>
    </source>
</evidence>
<organism evidence="4 5">
    <name type="scientific">Sordaria macrospora</name>
    <dbReference type="NCBI Taxonomy" id="5147"/>
    <lineage>
        <taxon>Eukaryota</taxon>
        <taxon>Fungi</taxon>
        <taxon>Dikarya</taxon>
        <taxon>Ascomycota</taxon>
        <taxon>Pezizomycotina</taxon>
        <taxon>Sordariomycetes</taxon>
        <taxon>Sordariomycetidae</taxon>
        <taxon>Sordariales</taxon>
        <taxon>Sordariaceae</taxon>
        <taxon>Sordaria</taxon>
    </lineage>
</organism>
<protein>
    <recommendedName>
        <fullName evidence="3">DUF7136 domain-containing protein</fullName>
    </recommendedName>
</protein>
<evidence type="ECO:0000313" key="4">
    <source>
        <dbReference type="EMBL" id="KAA8628703.1"/>
    </source>
</evidence>
<gene>
    <name evidence="4" type="ORF">SMACR_09585</name>
</gene>
<evidence type="ECO:0000256" key="1">
    <source>
        <dbReference type="SAM" id="Phobius"/>
    </source>
</evidence>
<feature type="chain" id="PRO_5035898573" description="DUF7136 domain-containing protein" evidence="2">
    <location>
        <begin position="25"/>
        <end position="275"/>
    </location>
</feature>
<keyword evidence="2" id="KW-0732">Signal</keyword>
<sequence length="275" mass="29737">MHFKSRAAWSLLVSLISLGTVSNAADSGVLEVDLLFPRNETYAPTEWMPFVFAVQNTKLAKYLVPKINYEGWNVSVGANNSNGAGFSYSHDNLQWANWSSEDPYFVHHFHADLPEGIWRLDWEFWYSSCNEDWTDFTSVGDPVNRNRTLHSVTFTIKEGGQVVDVVAATADDKTCSKENAAAVNVTGKTQGVPSRLDMPDNTCAVVGSPQPTPTPCQVKVDSAVAASMTASLRAELCNRTADRPDDCPKDNAAQGLAVAGLACLAAGVGMLGFLA</sequence>
<dbReference type="AlphaFoldDB" id="A0A8S8ZF28"/>
<feature type="signal peptide" evidence="2">
    <location>
        <begin position="1"/>
        <end position="24"/>
    </location>
</feature>
<dbReference type="Proteomes" id="UP000433876">
    <property type="component" value="Unassembled WGS sequence"/>
</dbReference>
<keyword evidence="1" id="KW-0472">Membrane</keyword>
<keyword evidence="1" id="KW-0812">Transmembrane</keyword>
<evidence type="ECO:0000259" key="3">
    <source>
        <dbReference type="Pfam" id="PF23584"/>
    </source>
</evidence>
<feature type="transmembrane region" description="Helical" evidence="1">
    <location>
        <begin position="252"/>
        <end position="274"/>
    </location>
</feature>
<feature type="domain" description="DUF7136" evidence="3">
    <location>
        <begin position="26"/>
        <end position="246"/>
    </location>
</feature>
<keyword evidence="1" id="KW-1133">Transmembrane helix</keyword>
<dbReference type="OMA" id="CNGLNPP"/>